<evidence type="ECO:0000256" key="1">
    <source>
        <dbReference type="SAM" id="MobiDB-lite"/>
    </source>
</evidence>
<dbReference type="AlphaFoldDB" id="A0A017SLM0"/>
<keyword evidence="2" id="KW-1133">Transmembrane helix</keyword>
<name>A0A017SLM0_ASPRC</name>
<protein>
    <submittedName>
        <fullName evidence="3">Uncharacterized protein</fullName>
    </submittedName>
</protein>
<evidence type="ECO:0000313" key="4">
    <source>
        <dbReference type="Proteomes" id="UP000019804"/>
    </source>
</evidence>
<dbReference type="EMBL" id="KK088416">
    <property type="protein sequence ID" value="EYE97190.1"/>
    <property type="molecule type" value="Genomic_DNA"/>
</dbReference>
<keyword evidence="2" id="KW-0812">Transmembrane</keyword>
<evidence type="ECO:0000313" key="3">
    <source>
        <dbReference type="EMBL" id="EYE97190.1"/>
    </source>
</evidence>
<dbReference type="HOGENOM" id="CLU_2687381_0_0_1"/>
<gene>
    <name evidence="3" type="ORF">EURHEDRAFT_410231</name>
</gene>
<sequence>MVRDRFQLKGRGGPAGSSDAVSDRNAGAVVGVLKTAIRQMNSFLLLMLTIIVRDLDICVGTIQIWSRTLDKAVS</sequence>
<dbReference type="GeneID" id="63696436"/>
<feature type="transmembrane region" description="Helical" evidence="2">
    <location>
        <begin position="43"/>
        <end position="65"/>
    </location>
</feature>
<keyword evidence="2" id="KW-0472">Membrane</keyword>
<organism evidence="3 4">
    <name type="scientific">Aspergillus ruber (strain CBS 135680)</name>
    <dbReference type="NCBI Taxonomy" id="1388766"/>
    <lineage>
        <taxon>Eukaryota</taxon>
        <taxon>Fungi</taxon>
        <taxon>Dikarya</taxon>
        <taxon>Ascomycota</taxon>
        <taxon>Pezizomycotina</taxon>
        <taxon>Eurotiomycetes</taxon>
        <taxon>Eurotiomycetidae</taxon>
        <taxon>Eurotiales</taxon>
        <taxon>Aspergillaceae</taxon>
        <taxon>Aspergillus</taxon>
        <taxon>Aspergillus subgen. Aspergillus</taxon>
    </lineage>
</organism>
<dbReference type="Proteomes" id="UP000019804">
    <property type="component" value="Unassembled WGS sequence"/>
</dbReference>
<dbReference type="RefSeq" id="XP_040640878.1">
    <property type="nucleotide sequence ID" value="XM_040781312.1"/>
</dbReference>
<evidence type="ECO:0000256" key="2">
    <source>
        <dbReference type="SAM" id="Phobius"/>
    </source>
</evidence>
<accession>A0A017SLM0</accession>
<keyword evidence="4" id="KW-1185">Reference proteome</keyword>
<feature type="region of interest" description="Disordered" evidence="1">
    <location>
        <begin position="1"/>
        <end position="22"/>
    </location>
</feature>
<proteinExistence type="predicted"/>
<reference evidence="4" key="1">
    <citation type="journal article" date="2014" name="Nat. Commun.">
        <title>Genomic adaptations of the halophilic Dead Sea filamentous fungus Eurotium rubrum.</title>
        <authorList>
            <person name="Kis-Papo T."/>
            <person name="Weig A.R."/>
            <person name="Riley R."/>
            <person name="Persoh D."/>
            <person name="Salamov A."/>
            <person name="Sun H."/>
            <person name="Lipzen A."/>
            <person name="Wasser S.P."/>
            <person name="Rambold G."/>
            <person name="Grigoriev I.V."/>
            <person name="Nevo E."/>
        </authorList>
    </citation>
    <scope>NUCLEOTIDE SEQUENCE [LARGE SCALE GENOMIC DNA]</scope>
    <source>
        <strain evidence="4">CBS 135680</strain>
    </source>
</reference>